<proteinExistence type="predicted"/>
<dbReference type="Proteomes" id="UP000070483">
    <property type="component" value="Unassembled WGS sequence"/>
</dbReference>
<feature type="domain" description="AAA-ATPase-like" evidence="1">
    <location>
        <begin position="10"/>
        <end position="230"/>
    </location>
</feature>
<dbReference type="InterPro" id="IPR018631">
    <property type="entry name" value="AAA-ATPase-like_dom"/>
</dbReference>
<evidence type="ECO:0000259" key="1">
    <source>
        <dbReference type="Pfam" id="PF09820"/>
    </source>
</evidence>
<gene>
    <name evidence="2" type="ORF">HMPREF3180_01303</name>
</gene>
<dbReference type="PATRIC" id="fig|157687.3.peg.1298"/>
<dbReference type="OrthoDB" id="78597at2"/>
<dbReference type="InterPro" id="IPR012547">
    <property type="entry name" value="PDDEXK_9"/>
</dbReference>
<dbReference type="PANTHER" id="PTHR34825">
    <property type="entry name" value="CONSERVED PROTEIN, WITH A WEAK D-GALACTARATE DEHYDRATASE/ALTRONATE HYDROLASE DOMAIN"/>
    <property type="match status" value="1"/>
</dbReference>
<dbReference type="Pfam" id="PF08011">
    <property type="entry name" value="PDDEXK_9"/>
    <property type="match status" value="1"/>
</dbReference>
<name>A0A134AAD6_9FUSO</name>
<organism evidence="2 3">
    <name type="scientific">Leptotrichia wadei</name>
    <dbReference type="NCBI Taxonomy" id="157687"/>
    <lineage>
        <taxon>Bacteria</taxon>
        <taxon>Fusobacteriati</taxon>
        <taxon>Fusobacteriota</taxon>
        <taxon>Fusobacteriia</taxon>
        <taxon>Fusobacteriales</taxon>
        <taxon>Leptotrichiaceae</taxon>
        <taxon>Leptotrichia</taxon>
    </lineage>
</organism>
<dbReference type="SUPFAM" id="SSF52540">
    <property type="entry name" value="P-loop containing nucleoside triphosphate hydrolases"/>
    <property type="match status" value="1"/>
</dbReference>
<evidence type="ECO:0000313" key="2">
    <source>
        <dbReference type="EMBL" id="KXB64664.1"/>
    </source>
</evidence>
<dbReference type="EMBL" id="LSDD01000095">
    <property type="protein sequence ID" value="KXB64664.1"/>
    <property type="molecule type" value="Genomic_DNA"/>
</dbReference>
<keyword evidence="3" id="KW-1185">Reference proteome</keyword>
<dbReference type="RefSeq" id="WP_060918012.1">
    <property type="nucleotide sequence ID" value="NZ_KQ960077.1"/>
</dbReference>
<dbReference type="InterPro" id="IPR027417">
    <property type="entry name" value="P-loop_NTPase"/>
</dbReference>
<accession>A0A134AAD6</accession>
<dbReference type="PANTHER" id="PTHR34825:SF1">
    <property type="entry name" value="AAA-ATPASE-LIKE DOMAIN-CONTAINING PROTEIN"/>
    <property type="match status" value="1"/>
</dbReference>
<dbReference type="STRING" id="157687.HMPREF3180_01303"/>
<comment type="caution">
    <text evidence="2">The sequence shown here is derived from an EMBL/GenBank/DDBJ whole genome shotgun (WGS) entry which is preliminary data.</text>
</comment>
<reference evidence="3" key="1">
    <citation type="submission" date="2016-01" db="EMBL/GenBank/DDBJ databases">
        <authorList>
            <person name="Mitreva M."/>
            <person name="Pepin K.H."/>
            <person name="Mihindukulasuriya K.A."/>
            <person name="Fulton R."/>
            <person name="Fronick C."/>
            <person name="O'Laughlin M."/>
            <person name="Miner T."/>
            <person name="Herter B."/>
            <person name="Rosa B.A."/>
            <person name="Cordes M."/>
            <person name="Tomlinson C."/>
            <person name="Wollam A."/>
            <person name="Palsikar V.B."/>
            <person name="Mardis E.R."/>
            <person name="Wilson R.K."/>
        </authorList>
    </citation>
    <scope>NUCLEOTIDE SEQUENCE [LARGE SCALE GENOMIC DNA]</scope>
    <source>
        <strain evidence="3">KA00185</strain>
    </source>
</reference>
<dbReference type="Gene3D" id="3.40.50.300">
    <property type="entry name" value="P-loop containing nucleotide triphosphate hydrolases"/>
    <property type="match status" value="1"/>
</dbReference>
<dbReference type="Pfam" id="PF09820">
    <property type="entry name" value="AAA-ATPase_like"/>
    <property type="match status" value="1"/>
</dbReference>
<dbReference type="AlphaFoldDB" id="A0A134AAD6"/>
<sequence length="549" mass="65211">MKKKKKGLAIGNSDFKEIIQENGYYIDKTKFIEDLLEDLSKVKLFTRPRRFGKTLNLSMLKYFFDVKNAEENRKLFENLYISKSEYMENQGQNPVILISLRNAEAENWEDSFFNTKNLVKSLYKQFQYIKEKLDEFDLEDFLSIVKDKDNADWENSLKNLSRYLYEYYGKKVIILIDEYDTPMTSAWNEGYYEKSRRFFKSFYSNTLKDNEYLQFAVVTGILRVAKEGIFSGLNNLSVYTVLDNEFSDSFGLLDNEVKEALKYYELNQNIEEVRKWYNGYKFGNIQIYNPWSILNYLKRKEINVYWINTSDNRLIHTAIDNADKDLFDELKDLFNNETTEQMVMASSNMDRLKDPQEVWQLLLFGGYLTVEEKIAMNEYALKLPNYEVKTFFKDMFVQNLGGFSRFREMIKAFKNFEFDRFEKLLNEIFLVSMSYHDTSKTEKPYHTFILGMMLYLDNEYTVLSNNETGYGRNDLALNPINKRDVGYIFEFKVAKTEEELEKRADEALSQIENKKYPVLLRECGVKEIVHIGMAFFGKRVKVKYKVVKN</sequence>
<protein>
    <recommendedName>
        <fullName evidence="1">AAA-ATPase-like domain-containing protein</fullName>
    </recommendedName>
</protein>
<evidence type="ECO:0000313" key="3">
    <source>
        <dbReference type="Proteomes" id="UP000070483"/>
    </source>
</evidence>